<reference evidence="4 5" key="1">
    <citation type="submission" date="2016-09" db="EMBL/GenBank/DDBJ databases">
        <title>Genome-resolved meta-omics ties microbial dynamics to process performance in biotechnology for thiocyanate degradation.</title>
        <authorList>
            <person name="Kantor R.S."/>
            <person name="Huddy R.J."/>
            <person name="Iyer R."/>
            <person name="Thomas B.C."/>
            <person name="Brown C.T."/>
            <person name="Anantharaman K."/>
            <person name="Tringe S."/>
            <person name="Hettich R.L."/>
            <person name="Harrison S.T."/>
            <person name="Banfield J.F."/>
        </authorList>
    </citation>
    <scope>NUCLEOTIDE SEQUENCE [LARGE SCALE GENOMIC DNA]</scope>
    <source>
        <strain evidence="4">59-99</strain>
    </source>
</reference>
<comment type="caution">
    <text evidence="4">The sequence shown here is derived from an EMBL/GenBank/DDBJ whole genome shotgun (WGS) entry which is preliminary data.</text>
</comment>
<feature type="transmembrane region" description="Helical" evidence="1">
    <location>
        <begin position="75"/>
        <end position="96"/>
    </location>
</feature>
<dbReference type="InterPro" id="IPR046216">
    <property type="entry name" value="DUF6249"/>
</dbReference>
<keyword evidence="1" id="KW-0472">Membrane</keyword>
<dbReference type="AlphaFoldDB" id="A0A1M3L247"/>
<dbReference type="EMBL" id="MKVH01000013">
    <property type="protein sequence ID" value="OJX59289.1"/>
    <property type="molecule type" value="Genomic_DNA"/>
</dbReference>
<evidence type="ECO:0000256" key="2">
    <source>
        <dbReference type="SAM" id="SignalP"/>
    </source>
</evidence>
<organism evidence="4 5">
    <name type="scientific">Candidatus Kapaibacterium thiocyanatum</name>
    <dbReference type="NCBI Taxonomy" id="1895771"/>
    <lineage>
        <taxon>Bacteria</taxon>
        <taxon>Pseudomonadati</taxon>
        <taxon>Candidatus Kapaibacteriota</taxon>
        <taxon>Candidatus Kapaibacteriia</taxon>
        <taxon>Candidatus Kapaibacteriales</taxon>
        <taxon>Candidatus Kapaibacteriaceae</taxon>
        <taxon>Candidatus Kapaibacterium</taxon>
    </lineage>
</organism>
<keyword evidence="2" id="KW-0732">Signal</keyword>
<dbReference type="Pfam" id="PF19762">
    <property type="entry name" value="DUF6249"/>
    <property type="match status" value="1"/>
</dbReference>
<evidence type="ECO:0000256" key="1">
    <source>
        <dbReference type="SAM" id="Phobius"/>
    </source>
</evidence>
<accession>A0A1M3L247</accession>
<evidence type="ECO:0000313" key="4">
    <source>
        <dbReference type="EMBL" id="OJX59289.1"/>
    </source>
</evidence>
<sequence length="196" mass="21173">MTMHIVRGLLLCIATLLTFARPAFADGAADTSKTTHRDSLLRNDSAYRAFVLDSMKQEHDAQFRAAVQDGKQENIPAILALSLPIICIFLIMLIAWRRIESRKAIKLAMIEKGMDPGLDELPKDESTSKYGALRIGMLFAGLGLGVLVSGLASIAMSLNDEATALAIIASSLLGGGLGLVLYHHVAAKLEAQERRD</sequence>
<feature type="transmembrane region" description="Helical" evidence="1">
    <location>
        <begin position="164"/>
        <end position="185"/>
    </location>
</feature>
<keyword evidence="1" id="KW-1133">Transmembrane helix</keyword>
<proteinExistence type="predicted"/>
<evidence type="ECO:0000259" key="3">
    <source>
        <dbReference type="Pfam" id="PF19762"/>
    </source>
</evidence>
<dbReference type="Proteomes" id="UP000184233">
    <property type="component" value="Unassembled WGS sequence"/>
</dbReference>
<feature type="domain" description="DUF6249" evidence="3">
    <location>
        <begin position="85"/>
        <end position="185"/>
    </location>
</feature>
<feature type="chain" id="PRO_5012499579" description="DUF6249 domain-containing protein" evidence="2">
    <location>
        <begin position="26"/>
        <end position="196"/>
    </location>
</feature>
<dbReference type="STRING" id="1895771.BGO89_02405"/>
<keyword evidence="1" id="KW-0812">Transmembrane</keyword>
<protein>
    <recommendedName>
        <fullName evidence="3">DUF6249 domain-containing protein</fullName>
    </recommendedName>
</protein>
<gene>
    <name evidence="4" type="ORF">BGO89_02405</name>
</gene>
<name>A0A1M3L247_9BACT</name>
<evidence type="ECO:0000313" key="5">
    <source>
        <dbReference type="Proteomes" id="UP000184233"/>
    </source>
</evidence>
<feature type="signal peptide" evidence="2">
    <location>
        <begin position="1"/>
        <end position="25"/>
    </location>
</feature>
<feature type="transmembrane region" description="Helical" evidence="1">
    <location>
        <begin position="135"/>
        <end position="158"/>
    </location>
</feature>